<organism evidence="2 3">
    <name type="scientific">Pocillopora damicornis</name>
    <name type="common">Cauliflower coral</name>
    <name type="synonym">Millepora damicornis</name>
    <dbReference type="NCBI Taxonomy" id="46731"/>
    <lineage>
        <taxon>Eukaryota</taxon>
        <taxon>Metazoa</taxon>
        <taxon>Cnidaria</taxon>
        <taxon>Anthozoa</taxon>
        <taxon>Hexacorallia</taxon>
        <taxon>Scleractinia</taxon>
        <taxon>Astrocoeniina</taxon>
        <taxon>Pocilloporidae</taxon>
        <taxon>Pocillopora</taxon>
    </lineage>
</organism>
<feature type="domain" description="F5/8 type C" evidence="1">
    <location>
        <begin position="346"/>
        <end position="499"/>
    </location>
</feature>
<dbReference type="PROSITE" id="PS01286">
    <property type="entry name" value="FA58C_2"/>
    <property type="match status" value="7"/>
</dbReference>
<dbReference type="Proteomes" id="UP000275408">
    <property type="component" value="Unassembled WGS sequence"/>
</dbReference>
<feature type="domain" description="F5/8 type C" evidence="1">
    <location>
        <begin position="818"/>
        <end position="973"/>
    </location>
</feature>
<keyword evidence="3" id="KW-1185">Reference proteome</keyword>
<sequence>MENGNIKNSQITASSQWDGNHAAIQGRLNYKKNGPKQGGWSARTNDLNQWLQIDLINKFNVVTRVATQGRNAYNQWVTKYMLQFSDDGIHFQYYRGEGKASYMEFAGNTDPNTVVAHHLNPPIDAGYIRFLPTAWHKHVSMRVELYGCKVCEKPLGMEDGRIANGQISASSEWDPNHAAIQGRLNFKQRGAKQGAWSARANNVNQWLQVDLGCHHTLVTRVATQGRNKFNQWVTRYMLQYSNDGIHFQYYREHGHPNYKVFSGNKNRDTIVSHLLSSPIEARFLRIRPLAWYGHISMRELNGNTDRDTVVYHKLNPSITARYIRFRPVAWHRHISMRMEIYGCEVCNHALGMEDRGISNWQITSSSQWDSNHAAIQGRLFFQAAGRKRGAWSARANNINQWLQIDLGCEDNIVTRVATQGRNAINQWVTKYMLQYSNNDAHFEYYREQGRSQIKVFTGNSNRDTVVSHPLHTPIEARYIRFRPRAWHGHISMRVELYGCKSEVSKCDKSFGIENGNIENSQITASSQWDSNHAAIQGRLNYKKNGPKQGGWSARTNNLNQWLQIDLINKYNKVTRIATQGRNGADQWVTKYMLQYSNDRAHFQFHREEGKASYRVFIGNTDRDTVVTHHLNPPIRAHYVRFLPKSWHRHISMRVELYGCKVCNKPLGMEDGRISNGQISASSEWDANHAAIQGRLNFKQRGAKQGAWSARANNVNQWLQVDLGCQYTRVSHVATQGRNGYNQWVTRYMLQHGSNELHFLHYREHGQPDYKVFAGNTDRDTIVSHLLSSPVSARFIRFLPTAWHGHVSMRVEIYGCGGCKDCHGALGMENRAIPNSRISASSQWDANHAATQARLFYQAAGNKRGAWSARTNDANQWLQVQLHTIYKITFVATQGRNGVDQWVSKYMLHYSKDGEHFQYYRERGHNTNKEFNGNVDRDTAVYHELKPPITARYIQFQPMAWHRHISMRVEIYGCAACSRALGMQTHQIPDWQITSSSQWDANHAAVQGRLFFQAAGNKQGAWSARKNDINQWLQINLGCNGNTVTRVATQGRNAYNQWVTKYALQYSGDGLHFHFCKEKGQLKNKEFRGNNDRDTVVSHYLNPLIKAQYIRFRPIAWHGHISMRVELHGCRSGTVKDIYLVKTFFEAIFRDLFQVNKREW</sequence>
<dbReference type="Gene3D" id="2.60.120.260">
    <property type="entry name" value="Galactose-binding domain-like"/>
    <property type="match status" value="8"/>
</dbReference>
<dbReference type="FunFam" id="2.60.120.260:FF:000016">
    <property type="entry name" value="Contactin-associated protein-like 4 isoform 1"/>
    <property type="match status" value="7"/>
</dbReference>
<feature type="domain" description="F5/8 type C" evidence="1">
    <location>
        <begin position="506"/>
        <end position="659"/>
    </location>
</feature>
<name>A0A3M6TW64_POCDA</name>
<dbReference type="STRING" id="46731.A0A3M6TW64"/>
<dbReference type="AlphaFoldDB" id="A0A3M6TW64"/>
<dbReference type="OrthoDB" id="10028859at2759"/>
<comment type="caution">
    <text evidence="2">The sequence shown here is derived from an EMBL/GenBank/DDBJ whole genome shotgun (WGS) entry which is preliminary data.</text>
</comment>
<dbReference type="EMBL" id="RCHS01002812">
    <property type="protein sequence ID" value="RMX45632.1"/>
    <property type="molecule type" value="Genomic_DNA"/>
</dbReference>
<evidence type="ECO:0000259" key="1">
    <source>
        <dbReference type="PROSITE" id="PS50022"/>
    </source>
</evidence>
<dbReference type="Pfam" id="PF00754">
    <property type="entry name" value="F5_F8_type_C"/>
    <property type="match status" value="8"/>
</dbReference>
<dbReference type="InterPro" id="IPR000421">
    <property type="entry name" value="FA58C"/>
</dbReference>
<dbReference type="PROSITE" id="PS50022">
    <property type="entry name" value="FA58C_3"/>
    <property type="match status" value="8"/>
</dbReference>
<dbReference type="PANTHER" id="PTHR24543">
    <property type="entry name" value="MULTICOPPER OXIDASE-RELATED"/>
    <property type="match status" value="1"/>
</dbReference>
<dbReference type="SUPFAM" id="SSF49785">
    <property type="entry name" value="Galactose-binding domain-like"/>
    <property type="match status" value="8"/>
</dbReference>
<feature type="domain" description="F5/8 type C" evidence="1">
    <location>
        <begin position="316"/>
        <end position="343"/>
    </location>
</feature>
<gene>
    <name evidence="2" type="ORF">pdam_00010605</name>
</gene>
<feature type="domain" description="F5/8 type C" evidence="1">
    <location>
        <begin position="975"/>
        <end position="1129"/>
    </location>
</feature>
<evidence type="ECO:0000313" key="2">
    <source>
        <dbReference type="EMBL" id="RMX45632.1"/>
    </source>
</evidence>
<feature type="non-terminal residue" evidence="2">
    <location>
        <position position="1159"/>
    </location>
</feature>
<feature type="domain" description="F5/8 type C" evidence="1">
    <location>
        <begin position="1"/>
        <end position="148"/>
    </location>
</feature>
<feature type="domain" description="F5/8 type C" evidence="1">
    <location>
        <begin position="151"/>
        <end position="305"/>
    </location>
</feature>
<dbReference type="CDD" id="cd00057">
    <property type="entry name" value="FA58C"/>
    <property type="match status" value="7"/>
</dbReference>
<protein>
    <recommendedName>
        <fullName evidence="1">F5/8 type C domain-containing protein</fullName>
    </recommendedName>
</protein>
<evidence type="ECO:0000313" key="3">
    <source>
        <dbReference type="Proteomes" id="UP000275408"/>
    </source>
</evidence>
<dbReference type="InterPro" id="IPR008979">
    <property type="entry name" value="Galactose-bd-like_sf"/>
</dbReference>
<dbReference type="SMART" id="SM00231">
    <property type="entry name" value="FA58C"/>
    <property type="match status" value="7"/>
</dbReference>
<reference evidence="2 3" key="1">
    <citation type="journal article" date="2018" name="Sci. Rep.">
        <title>Comparative analysis of the Pocillopora damicornis genome highlights role of immune system in coral evolution.</title>
        <authorList>
            <person name="Cunning R."/>
            <person name="Bay R.A."/>
            <person name="Gillette P."/>
            <person name="Baker A.C."/>
            <person name="Traylor-Knowles N."/>
        </authorList>
    </citation>
    <scope>NUCLEOTIDE SEQUENCE [LARGE SCALE GENOMIC DNA]</scope>
    <source>
        <strain evidence="2">RSMAS</strain>
        <tissue evidence="2">Whole animal</tissue>
    </source>
</reference>
<feature type="domain" description="F5/8 type C" evidence="1">
    <location>
        <begin position="662"/>
        <end position="815"/>
    </location>
</feature>
<accession>A0A3M6TW64</accession>
<proteinExistence type="predicted"/>